<dbReference type="GeneID" id="97301543"/>
<dbReference type="EMBL" id="BJMD01000006">
    <property type="protein sequence ID" value="GEB18332.1"/>
    <property type="molecule type" value="Genomic_DNA"/>
</dbReference>
<sequence length="195" mass="20976">MRWDSLFRDLEGQLANTRALEVESEITERARVESAGIEVADRLRGARGAEIRIVLIGGQTIRGRLNHVGSQWLILAEGARQWLLPYSSVLSYQGLGRVALKPESQIQQSLGIASALRALAQDRTEVVVHLKASAGEGFGLQGVMDKVGRDFFDLAVVLHGEVRRAGNVTAVMTIPFSSLAALCSAGNQDLKGGGN</sequence>
<comment type="caution">
    <text evidence="1">The sequence shown here is derived from an EMBL/GenBank/DDBJ whole genome shotgun (WGS) entry which is preliminary data.</text>
</comment>
<dbReference type="RefSeq" id="WP_141282401.1">
    <property type="nucleotide sequence ID" value="NZ_BAAAWK010000001.1"/>
</dbReference>
<keyword evidence="2" id="KW-1185">Reference proteome</keyword>
<proteinExistence type="predicted"/>
<evidence type="ECO:0000313" key="2">
    <source>
        <dbReference type="Proteomes" id="UP000317715"/>
    </source>
</evidence>
<dbReference type="Proteomes" id="UP000317715">
    <property type="component" value="Unassembled WGS sequence"/>
</dbReference>
<organism evidence="1 2">
    <name type="scientific">Paenarthrobacter aurescens</name>
    <name type="common">Arthrobacter aurescens</name>
    <dbReference type="NCBI Taxonomy" id="43663"/>
    <lineage>
        <taxon>Bacteria</taxon>
        <taxon>Bacillati</taxon>
        <taxon>Actinomycetota</taxon>
        <taxon>Actinomycetes</taxon>
        <taxon>Micrococcales</taxon>
        <taxon>Micrococcaceae</taxon>
        <taxon>Paenarthrobacter</taxon>
    </lineage>
</organism>
<dbReference type="AlphaFoldDB" id="A0A4Y3N9K6"/>
<reference evidence="1 2" key="1">
    <citation type="submission" date="2019-06" db="EMBL/GenBank/DDBJ databases">
        <title>Whole genome shotgun sequence of Paenarthrobacter aurescens NBRC 12136.</title>
        <authorList>
            <person name="Hosoyama A."/>
            <person name="Uohara A."/>
            <person name="Ohji S."/>
            <person name="Ichikawa N."/>
        </authorList>
    </citation>
    <scope>NUCLEOTIDE SEQUENCE [LARGE SCALE GENOMIC DNA]</scope>
    <source>
        <strain evidence="1 2">NBRC 12136</strain>
    </source>
</reference>
<evidence type="ECO:0000313" key="1">
    <source>
        <dbReference type="EMBL" id="GEB18332.1"/>
    </source>
</evidence>
<accession>A0A4Y3N9K6</accession>
<name>A0A4Y3N9K6_PAEAU</name>
<protein>
    <submittedName>
        <fullName evidence="1">Uncharacterized protein</fullName>
    </submittedName>
</protein>
<gene>
    <name evidence="1" type="ORF">AAU01_10870</name>
</gene>
<dbReference type="OrthoDB" id="3827359at2"/>